<evidence type="ECO:0000256" key="3">
    <source>
        <dbReference type="ARBA" id="ARBA00022553"/>
    </source>
</evidence>
<sequence>MSIKSHKNPPRKSNKMSAIPLSIVKYIRSLWMSEMILTYFHIDQEGLLVRWGGHPRHYGLSYLNTQQPANEQIAFLEGLLPVTHTQILEFVGIGRGKVAHVHLIPFQEGTWVLMFDATVEHERQQQMQQRANELSLLTYRQARLLEELEQTRAALFAEKQRLEEITQQKSQLIASLSHELRSPLTSLIGYTELLTQVKNADQEEQHYLTGVRGNINHLLNLVDNVLNQATLENNKLQLNPINSDIKSFIGELSKLFLPMVKQKNLTLSVHLDEKMPARLWIDELRLRQIFINLLSNALKFTEQGRIELSLMWQNDQLHFAVIDSGAGVKTEAREKIFQAFHRESENTQTTGTGLGLAITRQLIELMQGHIAVTDSPYGTGAKFYGYVEAKTAHIQAAMPSQEKSRFKILIAEDCAMIHTLLELYLTEAGYFVLSANDGEEALALAALQPDLILIDMHMPKYDGDVVVRNLREKKFNKPIIAISASDFETDRLYALRCGCDAYLTKPVESSLLLETVARYLSASPAHVSL</sequence>
<feature type="modified residue" description="4-aspartylphosphate" evidence="6">
    <location>
        <position position="455"/>
    </location>
</feature>
<feature type="domain" description="Histidine kinase" evidence="7">
    <location>
        <begin position="175"/>
        <end position="391"/>
    </location>
</feature>
<evidence type="ECO:0000256" key="2">
    <source>
        <dbReference type="ARBA" id="ARBA00012438"/>
    </source>
</evidence>
<dbReference type="Pfam" id="PF00512">
    <property type="entry name" value="HisKA"/>
    <property type="match status" value="1"/>
</dbReference>
<dbReference type="InterPro" id="IPR003661">
    <property type="entry name" value="HisK_dim/P_dom"/>
</dbReference>
<dbReference type="GO" id="GO:0000155">
    <property type="term" value="F:phosphorelay sensor kinase activity"/>
    <property type="evidence" value="ECO:0007669"/>
    <property type="project" value="InterPro"/>
</dbReference>
<dbReference type="PANTHER" id="PTHR43047:SF72">
    <property type="entry name" value="OSMOSENSING HISTIDINE PROTEIN KINASE SLN1"/>
    <property type="match status" value="1"/>
</dbReference>
<keyword evidence="10" id="KW-1185">Reference proteome</keyword>
<evidence type="ECO:0000256" key="1">
    <source>
        <dbReference type="ARBA" id="ARBA00000085"/>
    </source>
</evidence>
<dbReference type="InterPro" id="IPR005467">
    <property type="entry name" value="His_kinase_dom"/>
</dbReference>
<dbReference type="PROSITE" id="PS50110">
    <property type="entry name" value="RESPONSE_REGULATORY"/>
    <property type="match status" value="1"/>
</dbReference>
<dbReference type="RefSeq" id="WP_086489099.1">
    <property type="nucleotide sequence ID" value="NZ_MSLT01000023.1"/>
</dbReference>
<dbReference type="InterPro" id="IPR004358">
    <property type="entry name" value="Sig_transdc_His_kin-like_C"/>
</dbReference>
<keyword evidence="3 6" id="KW-0597">Phosphoprotein</keyword>
<evidence type="ECO:0000256" key="5">
    <source>
        <dbReference type="ARBA" id="ARBA00022777"/>
    </source>
</evidence>
<dbReference type="CDD" id="cd17574">
    <property type="entry name" value="REC_OmpR"/>
    <property type="match status" value="1"/>
</dbReference>
<dbReference type="GO" id="GO:0005886">
    <property type="term" value="C:plasma membrane"/>
    <property type="evidence" value="ECO:0007669"/>
    <property type="project" value="TreeGrafter"/>
</dbReference>
<organism evidence="9 10">
    <name type="scientific">Thioflexithrix psekupsensis</name>
    <dbReference type="NCBI Taxonomy" id="1570016"/>
    <lineage>
        <taxon>Bacteria</taxon>
        <taxon>Pseudomonadati</taxon>
        <taxon>Pseudomonadota</taxon>
        <taxon>Gammaproteobacteria</taxon>
        <taxon>Thiotrichales</taxon>
        <taxon>Thioflexithrix</taxon>
    </lineage>
</organism>
<dbReference type="GO" id="GO:0009927">
    <property type="term" value="F:histidine phosphotransfer kinase activity"/>
    <property type="evidence" value="ECO:0007669"/>
    <property type="project" value="TreeGrafter"/>
</dbReference>
<keyword evidence="4" id="KW-0808">Transferase</keyword>
<evidence type="ECO:0000256" key="4">
    <source>
        <dbReference type="ARBA" id="ARBA00022679"/>
    </source>
</evidence>
<protein>
    <recommendedName>
        <fullName evidence="2">histidine kinase</fullName>
        <ecNumber evidence="2">2.7.13.3</ecNumber>
    </recommendedName>
</protein>
<keyword evidence="5" id="KW-0418">Kinase</keyword>
<dbReference type="Pfam" id="PF02518">
    <property type="entry name" value="HATPase_c"/>
    <property type="match status" value="1"/>
</dbReference>
<reference evidence="9 10" key="1">
    <citation type="submission" date="2016-12" db="EMBL/GenBank/DDBJ databases">
        <title>Thioflexothrix psekupsii D3 genome sequencing and assembly.</title>
        <authorList>
            <person name="Fomenkov A."/>
            <person name="Vincze T."/>
            <person name="Grabovich M."/>
            <person name="Anton B.P."/>
            <person name="Dubinina G."/>
            <person name="Orlova M."/>
            <person name="Belousova E."/>
            <person name="Roberts R.J."/>
        </authorList>
    </citation>
    <scope>NUCLEOTIDE SEQUENCE [LARGE SCALE GENOMIC DNA]</scope>
    <source>
        <strain evidence="9">D3</strain>
    </source>
</reference>
<gene>
    <name evidence="9" type="ORF">TPSD3_13765</name>
</gene>
<evidence type="ECO:0000256" key="6">
    <source>
        <dbReference type="PROSITE-ProRule" id="PRU00169"/>
    </source>
</evidence>
<dbReference type="EMBL" id="MSLT01000023">
    <property type="protein sequence ID" value="OUD12186.1"/>
    <property type="molecule type" value="Genomic_DNA"/>
</dbReference>
<dbReference type="SMART" id="SM00387">
    <property type="entry name" value="HATPase_c"/>
    <property type="match status" value="1"/>
</dbReference>
<dbReference type="SUPFAM" id="SSF52172">
    <property type="entry name" value="CheY-like"/>
    <property type="match status" value="1"/>
</dbReference>
<name>A0A251X471_9GAMM</name>
<proteinExistence type="predicted"/>
<dbReference type="Gene3D" id="3.30.565.10">
    <property type="entry name" value="Histidine kinase-like ATPase, C-terminal domain"/>
    <property type="match status" value="1"/>
</dbReference>
<evidence type="ECO:0000313" key="9">
    <source>
        <dbReference type="EMBL" id="OUD12186.1"/>
    </source>
</evidence>
<dbReference type="InterPro" id="IPR036097">
    <property type="entry name" value="HisK_dim/P_sf"/>
</dbReference>
<dbReference type="CDD" id="cd00082">
    <property type="entry name" value="HisKA"/>
    <property type="match status" value="1"/>
</dbReference>
<dbReference type="Proteomes" id="UP000194798">
    <property type="component" value="Unassembled WGS sequence"/>
</dbReference>
<dbReference type="PRINTS" id="PR00344">
    <property type="entry name" value="BCTRLSENSOR"/>
</dbReference>
<dbReference type="InterPro" id="IPR001789">
    <property type="entry name" value="Sig_transdc_resp-reg_receiver"/>
</dbReference>
<evidence type="ECO:0000313" key="10">
    <source>
        <dbReference type="Proteomes" id="UP000194798"/>
    </source>
</evidence>
<dbReference type="PANTHER" id="PTHR43047">
    <property type="entry name" value="TWO-COMPONENT HISTIDINE PROTEIN KINASE"/>
    <property type="match status" value="1"/>
</dbReference>
<dbReference type="Gene3D" id="3.40.50.2300">
    <property type="match status" value="1"/>
</dbReference>
<dbReference type="SMART" id="SM00388">
    <property type="entry name" value="HisKA"/>
    <property type="match status" value="1"/>
</dbReference>
<dbReference type="EC" id="2.7.13.3" evidence="2"/>
<dbReference type="SUPFAM" id="SSF47384">
    <property type="entry name" value="Homodimeric domain of signal transducing histidine kinase"/>
    <property type="match status" value="1"/>
</dbReference>
<dbReference type="AlphaFoldDB" id="A0A251X471"/>
<dbReference type="Gene3D" id="1.10.287.130">
    <property type="match status" value="1"/>
</dbReference>
<dbReference type="InterPro" id="IPR003594">
    <property type="entry name" value="HATPase_dom"/>
</dbReference>
<comment type="catalytic activity">
    <reaction evidence="1">
        <text>ATP + protein L-histidine = ADP + protein N-phospho-L-histidine.</text>
        <dbReference type="EC" id="2.7.13.3"/>
    </reaction>
</comment>
<dbReference type="SUPFAM" id="SSF55874">
    <property type="entry name" value="ATPase domain of HSP90 chaperone/DNA topoisomerase II/histidine kinase"/>
    <property type="match status" value="1"/>
</dbReference>
<evidence type="ECO:0000259" key="8">
    <source>
        <dbReference type="PROSITE" id="PS50110"/>
    </source>
</evidence>
<dbReference type="OrthoDB" id="9797243at2"/>
<comment type="caution">
    <text evidence="9">The sequence shown here is derived from an EMBL/GenBank/DDBJ whole genome shotgun (WGS) entry which is preliminary data.</text>
</comment>
<dbReference type="SMART" id="SM00448">
    <property type="entry name" value="REC"/>
    <property type="match status" value="1"/>
</dbReference>
<accession>A0A251X471</accession>
<dbReference type="Pfam" id="PF00072">
    <property type="entry name" value="Response_reg"/>
    <property type="match status" value="1"/>
</dbReference>
<evidence type="ECO:0000259" key="7">
    <source>
        <dbReference type="PROSITE" id="PS50109"/>
    </source>
</evidence>
<dbReference type="PROSITE" id="PS50109">
    <property type="entry name" value="HIS_KIN"/>
    <property type="match status" value="1"/>
</dbReference>
<feature type="domain" description="Response regulatory" evidence="8">
    <location>
        <begin position="407"/>
        <end position="520"/>
    </location>
</feature>
<dbReference type="InterPro" id="IPR036890">
    <property type="entry name" value="HATPase_C_sf"/>
</dbReference>
<dbReference type="InterPro" id="IPR011006">
    <property type="entry name" value="CheY-like_superfamily"/>
</dbReference>